<name>A0ACC0XG66_9ROSI</name>
<evidence type="ECO:0000313" key="1">
    <source>
        <dbReference type="EMBL" id="KAJ0017052.1"/>
    </source>
</evidence>
<dbReference type="EMBL" id="CM047747">
    <property type="protein sequence ID" value="KAJ0017052.1"/>
    <property type="molecule type" value="Genomic_DNA"/>
</dbReference>
<dbReference type="Proteomes" id="UP001163603">
    <property type="component" value="Chromosome 12"/>
</dbReference>
<reference evidence="2" key="1">
    <citation type="journal article" date="2023" name="G3 (Bethesda)">
        <title>Genome assembly and association tests identify interacting loci associated with vigor, precocity, and sex in interspecific pistachio rootstocks.</title>
        <authorList>
            <person name="Palmer W."/>
            <person name="Jacygrad E."/>
            <person name="Sagayaradj S."/>
            <person name="Cavanaugh K."/>
            <person name="Han R."/>
            <person name="Bertier L."/>
            <person name="Beede B."/>
            <person name="Kafkas S."/>
            <person name="Golino D."/>
            <person name="Preece J."/>
            <person name="Michelmore R."/>
        </authorList>
    </citation>
    <scope>NUCLEOTIDE SEQUENCE [LARGE SCALE GENOMIC DNA]</scope>
</reference>
<evidence type="ECO:0000313" key="2">
    <source>
        <dbReference type="Proteomes" id="UP001163603"/>
    </source>
</evidence>
<proteinExistence type="predicted"/>
<keyword evidence="2" id="KW-1185">Reference proteome</keyword>
<sequence length="56" mass="6599">MAFKHGLIKRNLRLVILSYLIIAQRNTTWCLQGRKSMINATHHMIQKYITQDTIKS</sequence>
<accession>A0ACC0XG66</accession>
<comment type="caution">
    <text evidence="1">The sequence shown here is derived from an EMBL/GenBank/DDBJ whole genome shotgun (WGS) entry which is preliminary data.</text>
</comment>
<organism evidence="1 2">
    <name type="scientific">Pistacia integerrima</name>
    <dbReference type="NCBI Taxonomy" id="434235"/>
    <lineage>
        <taxon>Eukaryota</taxon>
        <taxon>Viridiplantae</taxon>
        <taxon>Streptophyta</taxon>
        <taxon>Embryophyta</taxon>
        <taxon>Tracheophyta</taxon>
        <taxon>Spermatophyta</taxon>
        <taxon>Magnoliopsida</taxon>
        <taxon>eudicotyledons</taxon>
        <taxon>Gunneridae</taxon>
        <taxon>Pentapetalae</taxon>
        <taxon>rosids</taxon>
        <taxon>malvids</taxon>
        <taxon>Sapindales</taxon>
        <taxon>Anacardiaceae</taxon>
        <taxon>Pistacia</taxon>
    </lineage>
</organism>
<protein>
    <submittedName>
        <fullName evidence="1">Uncharacterized protein</fullName>
    </submittedName>
</protein>
<gene>
    <name evidence="1" type="ORF">Pint_11147</name>
</gene>